<dbReference type="AlphaFoldDB" id="A0A937SI23"/>
<proteinExistence type="predicted"/>
<evidence type="ECO:0000313" key="2">
    <source>
        <dbReference type="Proteomes" id="UP000705230"/>
    </source>
</evidence>
<evidence type="ECO:0000313" key="1">
    <source>
        <dbReference type="EMBL" id="MBL6903715.1"/>
    </source>
</evidence>
<organism evidence="1 2">
    <name type="scientific">SAR86 cluster bacterium</name>
    <dbReference type="NCBI Taxonomy" id="2030880"/>
    <lineage>
        <taxon>Bacteria</taxon>
        <taxon>Pseudomonadati</taxon>
        <taxon>Pseudomonadota</taxon>
        <taxon>Gammaproteobacteria</taxon>
        <taxon>SAR86 cluster</taxon>
    </lineage>
</organism>
<dbReference type="EMBL" id="JADHSG010000011">
    <property type="protein sequence ID" value="MBL6903715.1"/>
    <property type="molecule type" value="Genomic_DNA"/>
</dbReference>
<accession>A0A937SI23</accession>
<reference evidence="1" key="1">
    <citation type="submission" date="2020-10" db="EMBL/GenBank/DDBJ databases">
        <title>Microbiome of the Black Sea water column analyzed by genome centric metagenomics.</title>
        <authorList>
            <person name="Cabello-Yeves P.J."/>
            <person name="Callieri C."/>
            <person name="Picazo A."/>
            <person name="Mehrshad M."/>
            <person name="Haro-Moreno J.M."/>
            <person name="Roda-Garcia J."/>
            <person name="Dzembekova N."/>
            <person name="Slabakova V."/>
            <person name="Slabakova N."/>
            <person name="Moncheva S."/>
            <person name="Rodriguez-Valera F."/>
        </authorList>
    </citation>
    <scope>NUCLEOTIDE SEQUENCE</scope>
    <source>
        <strain evidence="1">BS30m-G43</strain>
    </source>
</reference>
<comment type="caution">
    <text evidence="1">The sequence shown here is derived from an EMBL/GenBank/DDBJ whole genome shotgun (WGS) entry which is preliminary data.</text>
</comment>
<name>A0A937SI23_9GAMM</name>
<sequence length="67" mass="7850">MIPKERIFLKGDVMNALNIQKKINIPKLGSPVMLQIAINKLNYNLRTQNKTENKSQPKKDVFFPYYL</sequence>
<dbReference type="Proteomes" id="UP000705230">
    <property type="component" value="Unassembled WGS sequence"/>
</dbReference>
<protein>
    <submittedName>
        <fullName evidence="1">Uncharacterized protein</fullName>
    </submittedName>
</protein>
<gene>
    <name evidence="1" type="ORF">ISR29_05890</name>
</gene>